<feature type="compositionally biased region" description="Low complexity" evidence="1">
    <location>
        <begin position="78"/>
        <end position="96"/>
    </location>
</feature>
<dbReference type="Proteomes" id="UP001057233">
    <property type="component" value="Segment"/>
</dbReference>
<gene>
    <name evidence="2" type="ORF">Mbo2_014</name>
</gene>
<evidence type="ECO:0000313" key="2">
    <source>
        <dbReference type="EMBL" id="URG17384.1"/>
    </source>
</evidence>
<reference evidence="2" key="1">
    <citation type="submission" date="2022-04" db="EMBL/GenBank/DDBJ databases">
        <authorList>
            <person name="Hwangbo M."/>
            <person name="Wang B."/>
            <person name="Gill J.J."/>
            <person name="Chu K.-H."/>
            <person name="Young R."/>
        </authorList>
    </citation>
    <scope>NUCLEOTIDE SEQUENCE</scope>
</reference>
<dbReference type="EMBL" id="ON191531">
    <property type="protein sequence ID" value="URG17384.1"/>
    <property type="molecule type" value="Genomic_DNA"/>
</dbReference>
<proteinExistence type="predicted"/>
<accession>A0A9E7IED9</accession>
<organism evidence="2 3">
    <name type="scientific">Rhodococcus phage Mbo2</name>
    <dbReference type="NCBI Taxonomy" id="2936911"/>
    <lineage>
        <taxon>Viruses</taxon>
        <taxon>Duplodnaviria</taxon>
        <taxon>Heunggongvirae</taxon>
        <taxon>Uroviricota</taxon>
        <taxon>Caudoviricetes</taxon>
        <taxon>Caudoviricetes incertae sedis</taxon>
        <taxon>Mboduovirus</taxon>
        <taxon>Mboduovirus mbo2</taxon>
    </lineage>
</organism>
<feature type="compositionally biased region" description="Basic and acidic residues" evidence="1">
    <location>
        <begin position="1"/>
        <end position="12"/>
    </location>
</feature>
<keyword evidence="3" id="KW-1185">Reference proteome</keyword>
<protein>
    <submittedName>
        <fullName evidence="2">Uncharacterized protein</fullName>
    </submittedName>
</protein>
<evidence type="ECO:0000256" key="1">
    <source>
        <dbReference type="SAM" id="MobiDB-lite"/>
    </source>
</evidence>
<name>A0A9E7IED9_9CAUD</name>
<evidence type="ECO:0000313" key="3">
    <source>
        <dbReference type="Proteomes" id="UP001057233"/>
    </source>
</evidence>
<feature type="region of interest" description="Disordered" evidence="1">
    <location>
        <begin position="1"/>
        <end position="96"/>
    </location>
</feature>
<sequence length="96" mass="10055">MAENHTNEDAKNGVRTITTDFSGSDSPFNAGKFSGVDPYFQDTPASDVQAAEEAKDDEKAEEVKDEAPKAETKKTEAPKTAAPKASAPTAPAAPSK</sequence>
<feature type="compositionally biased region" description="Basic and acidic residues" evidence="1">
    <location>
        <begin position="52"/>
        <end position="77"/>
    </location>
</feature>
<feature type="compositionally biased region" description="Polar residues" evidence="1">
    <location>
        <begin position="15"/>
        <end position="27"/>
    </location>
</feature>